<dbReference type="PANTHER" id="PTHR32060:SF30">
    <property type="entry name" value="CARBOXY-TERMINAL PROCESSING PROTEASE CTPA"/>
    <property type="match status" value="1"/>
</dbReference>
<evidence type="ECO:0000256" key="3">
    <source>
        <dbReference type="ARBA" id="ARBA00022029"/>
    </source>
</evidence>
<evidence type="ECO:0000256" key="8">
    <source>
        <dbReference type="ARBA" id="ARBA00022989"/>
    </source>
</evidence>
<sequence>MTNNKEDQTPDEQQNSIQDKKKDKPKKPIHLKLWQLITLLIGIIVITAAITVAATILISHHMSGLNKEQRANLHKIEYVYKTLNKDYYKKQKSDKLSQAAIDGMVKELKDPYSEYMTKEQTKSFNEGVSGDFVGIGAEMQKKNDQISITSPMKGSPAEKAGIKPKDVVTKVNHKSIKNKPLDEVVKMVRGKKGTKLVLTIKRGSVEKDISIKRDTIHVKSVEYEKKDNVGVITINKFQNNTSGELKNAVKKAHKQGVRDIVLDLRNNPGGLLDEAVKMANIFIDKDKTVVQLQKGDDKQQLKTENDPLKEAKDMKVSILINEGSASASEVFTGALKDYHKAKVYGSKSFGKGIVQTTREFDDGSLLKYTELKWLTPDGHYIHGKGIQPDVKIETPKYQSLNVIPNKKTYKIGDESKHVKTMKIGLTALGFKVDNESKTFDSSLESAIKKFQEDNNLKVTGEFDKETNDKFTLKLVEKSNKNDTVLDKLIKKLK</sequence>
<organism evidence="13 14">
    <name type="scientific">Staphylococcus pasteuri_A</name>
    <dbReference type="NCBI Taxonomy" id="3062664"/>
    <lineage>
        <taxon>Bacteria</taxon>
        <taxon>Bacillati</taxon>
        <taxon>Bacillota</taxon>
        <taxon>Bacilli</taxon>
        <taxon>Bacillales</taxon>
        <taxon>Staphylococcaceae</taxon>
        <taxon>Staphylococcus</taxon>
    </lineage>
</organism>
<dbReference type="AlphaFoldDB" id="A0AAW7YUR1"/>
<dbReference type="FunFam" id="3.30.750.44:FF:000001">
    <property type="entry name" value="S41 family peptidase"/>
    <property type="match status" value="1"/>
</dbReference>
<dbReference type="InterPro" id="IPR036365">
    <property type="entry name" value="PGBD-like_sf"/>
</dbReference>
<dbReference type="SUPFAM" id="SSF50156">
    <property type="entry name" value="PDZ domain-like"/>
    <property type="match status" value="1"/>
</dbReference>
<evidence type="ECO:0000256" key="4">
    <source>
        <dbReference type="ARBA" id="ARBA00022670"/>
    </source>
</evidence>
<feature type="region of interest" description="Disordered" evidence="10">
    <location>
        <begin position="1"/>
        <end position="24"/>
    </location>
</feature>
<keyword evidence="4 9" id="KW-0645">Protease</keyword>
<comment type="subcellular location">
    <subcellularLocation>
        <location evidence="1">Cell membrane</location>
        <topology evidence="1">Single-pass membrane protein</topology>
    </subcellularLocation>
</comment>
<keyword evidence="7 9" id="KW-0720">Serine protease</keyword>
<dbReference type="FunFam" id="2.30.42.10:FF:000063">
    <property type="entry name" value="Peptidase, S41 family"/>
    <property type="match status" value="1"/>
</dbReference>
<evidence type="ECO:0000256" key="11">
    <source>
        <dbReference type="SAM" id="Phobius"/>
    </source>
</evidence>
<gene>
    <name evidence="13" type="ORF">Q4528_12250</name>
</gene>
<dbReference type="SUPFAM" id="SSF47090">
    <property type="entry name" value="PGBD-like"/>
    <property type="match status" value="1"/>
</dbReference>
<dbReference type="InterPro" id="IPR002477">
    <property type="entry name" value="Peptidoglycan-bd-like"/>
</dbReference>
<dbReference type="CDD" id="cd07560">
    <property type="entry name" value="Peptidase_S41_CPP"/>
    <property type="match status" value="1"/>
</dbReference>
<dbReference type="GO" id="GO:0006508">
    <property type="term" value="P:proteolysis"/>
    <property type="evidence" value="ECO:0007669"/>
    <property type="project" value="UniProtKB-KW"/>
</dbReference>
<dbReference type="GO" id="GO:0030288">
    <property type="term" value="C:outer membrane-bounded periplasmic space"/>
    <property type="evidence" value="ECO:0007669"/>
    <property type="project" value="TreeGrafter"/>
</dbReference>
<keyword evidence="11" id="KW-0472">Membrane</keyword>
<feature type="transmembrane region" description="Helical" evidence="11">
    <location>
        <begin position="33"/>
        <end position="58"/>
    </location>
</feature>
<dbReference type="NCBIfam" id="TIGR00225">
    <property type="entry name" value="prc"/>
    <property type="match status" value="1"/>
</dbReference>
<dbReference type="PROSITE" id="PS50106">
    <property type="entry name" value="PDZ"/>
    <property type="match status" value="1"/>
</dbReference>
<dbReference type="Gene3D" id="3.30.750.44">
    <property type="match status" value="1"/>
</dbReference>
<evidence type="ECO:0000256" key="9">
    <source>
        <dbReference type="RuleBase" id="RU004404"/>
    </source>
</evidence>
<dbReference type="Pfam" id="PF01471">
    <property type="entry name" value="PG_binding_1"/>
    <property type="match status" value="1"/>
</dbReference>
<keyword evidence="6 9" id="KW-0378">Hydrolase</keyword>
<dbReference type="InterPro" id="IPR036034">
    <property type="entry name" value="PDZ_sf"/>
</dbReference>
<comment type="caution">
    <text evidence="13">The sequence shown here is derived from an EMBL/GenBank/DDBJ whole genome shotgun (WGS) entry which is preliminary data.</text>
</comment>
<dbReference type="InterPro" id="IPR055210">
    <property type="entry name" value="CtpA/B_N"/>
</dbReference>
<dbReference type="InterPro" id="IPR004447">
    <property type="entry name" value="Peptidase_S41A"/>
</dbReference>
<evidence type="ECO:0000313" key="13">
    <source>
        <dbReference type="EMBL" id="MDO6574899.1"/>
    </source>
</evidence>
<dbReference type="InterPro" id="IPR001478">
    <property type="entry name" value="PDZ"/>
</dbReference>
<dbReference type="InterPro" id="IPR005151">
    <property type="entry name" value="Tail-specific_protease"/>
</dbReference>
<dbReference type="InterPro" id="IPR029045">
    <property type="entry name" value="ClpP/crotonase-like_dom_sf"/>
</dbReference>
<evidence type="ECO:0000313" key="14">
    <source>
        <dbReference type="Proteomes" id="UP001170310"/>
    </source>
</evidence>
<feature type="domain" description="PDZ" evidence="12">
    <location>
        <begin position="121"/>
        <end position="203"/>
    </location>
</feature>
<dbReference type="SMART" id="SM00245">
    <property type="entry name" value="TSPc"/>
    <property type="match status" value="1"/>
</dbReference>
<evidence type="ECO:0000256" key="10">
    <source>
        <dbReference type="SAM" id="MobiDB-lite"/>
    </source>
</evidence>
<dbReference type="SMART" id="SM00228">
    <property type="entry name" value="PDZ"/>
    <property type="match status" value="1"/>
</dbReference>
<protein>
    <recommendedName>
        <fullName evidence="3">Probable CtpA-like serine protease</fullName>
    </recommendedName>
</protein>
<dbReference type="Gene3D" id="3.90.226.10">
    <property type="entry name" value="2-enoyl-CoA Hydratase, Chain A, domain 1"/>
    <property type="match status" value="1"/>
</dbReference>
<dbReference type="Pfam" id="PF03572">
    <property type="entry name" value="Peptidase_S41"/>
    <property type="match status" value="1"/>
</dbReference>
<dbReference type="GO" id="GO:0005886">
    <property type="term" value="C:plasma membrane"/>
    <property type="evidence" value="ECO:0007669"/>
    <property type="project" value="UniProtKB-SubCell"/>
</dbReference>
<dbReference type="Pfam" id="PF22694">
    <property type="entry name" value="CtpB_N-like"/>
    <property type="match status" value="1"/>
</dbReference>
<dbReference type="Proteomes" id="UP001170310">
    <property type="component" value="Unassembled WGS sequence"/>
</dbReference>
<proteinExistence type="inferred from homology"/>
<dbReference type="GO" id="GO:0007165">
    <property type="term" value="P:signal transduction"/>
    <property type="evidence" value="ECO:0007669"/>
    <property type="project" value="TreeGrafter"/>
</dbReference>
<dbReference type="PANTHER" id="PTHR32060">
    <property type="entry name" value="TAIL-SPECIFIC PROTEASE"/>
    <property type="match status" value="1"/>
</dbReference>
<dbReference type="EMBL" id="JAUOQO010000016">
    <property type="protein sequence ID" value="MDO6574899.1"/>
    <property type="molecule type" value="Genomic_DNA"/>
</dbReference>
<dbReference type="Pfam" id="PF00595">
    <property type="entry name" value="PDZ"/>
    <property type="match status" value="1"/>
</dbReference>
<keyword evidence="8 11" id="KW-1133">Transmembrane helix</keyword>
<evidence type="ECO:0000256" key="6">
    <source>
        <dbReference type="ARBA" id="ARBA00022801"/>
    </source>
</evidence>
<keyword evidence="5 11" id="KW-0812">Transmembrane</keyword>
<dbReference type="Gene3D" id="1.10.101.10">
    <property type="entry name" value="PGBD-like superfamily/PGBD"/>
    <property type="match status" value="1"/>
</dbReference>
<evidence type="ECO:0000256" key="5">
    <source>
        <dbReference type="ARBA" id="ARBA00022692"/>
    </source>
</evidence>
<comment type="similarity">
    <text evidence="2 9">Belongs to the peptidase S41A family.</text>
</comment>
<dbReference type="Gene3D" id="2.30.42.10">
    <property type="match status" value="1"/>
</dbReference>
<dbReference type="CDD" id="cd06782">
    <property type="entry name" value="cpPDZ_CPP-like"/>
    <property type="match status" value="1"/>
</dbReference>
<evidence type="ECO:0000259" key="12">
    <source>
        <dbReference type="PROSITE" id="PS50106"/>
    </source>
</evidence>
<accession>A0AAW7YUR1</accession>
<dbReference type="GO" id="GO:0008236">
    <property type="term" value="F:serine-type peptidase activity"/>
    <property type="evidence" value="ECO:0007669"/>
    <property type="project" value="UniProtKB-KW"/>
</dbReference>
<name>A0AAW7YUR1_9STAP</name>
<evidence type="ECO:0000256" key="7">
    <source>
        <dbReference type="ARBA" id="ARBA00022825"/>
    </source>
</evidence>
<keyword evidence="14" id="KW-1185">Reference proteome</keyword>
<evidence type="ECO:0000256" key="1">
    <source>
        <dbReference type="ARBA" id="ARBA00004162"/>
    </source>
</evidence>
<dbReference type="SUPFAM" id="SSF52096">
    <property type="entry name" value="ClpP/crotonase"/>
    <property type="match status" value="1"/>
</dbReference>
<dbReference type="GO" id="GO:0004175">
    <property type="term" value="F:endopeptidase activity"/>
    <property type="evidence" value="ECO:0007669"/>
    <property type="project" value="TreeGrafter"/>
</dbReference>
<dbReference type="InterPro" id="IPR036366">
    <property type="entry name" value="PGBDSf"/>
</dbReference>
<evidence type="ECO:0000256" key="2">
    <source>
        <dbReference type="ARBA" id="ARBA00009179"/>
    </source>
</evidence>
<reference evidence="13" key="1">
    <citation type="submission" date="2023-07" db="EMBL/GenBank/DDBJ databases">
        <title>Genome content predicts the carbon catabolic preferences of heterotrophic bacteria.</title>
        <authorList>
            <person name="Gralka M."/>
        </authorList>
    </citation>
    <scope>NUCLEOTIDE SEQUENCE</scope>
    <source>
        <strain evidence="13">E2R20</strain>
    </source>
</reference>